<dbReference type="InterPro" id="IPR043136">
    <property type="entry name" value="B30.2/SPRY_sf"/>
</dbReference>
<dbReference type="InterPro" id="IPR006574">
    <property type="entry name" value="PRY"/>
</dbReference>
<dbReference type="AlphaFoldDB" id="A0A151MZD6"/>
<dbReference type="InterPro" id="IPR003879">
    <property type="entry name" value="Butyrophylin_SPRY"/>
</dbReference>
<dbReference type="PROSITE" id="PS50188">
    <property type="entry name" value="B302_SPRY"/>
    <property type="match status" value="1"/>
</dbReference>
<dbReference type="eggNOG" id="KOG2177">
    <property type="taxonomic scope" value="Eukaryota"/>
</dbReference>
<reference evidence="2 3" key="1">
    <citation type="journal article" date="2012" name="Genome Biol.">
        <title>Sequencing three crocodilian genomes to illuminate the evolution of archosaurs and amniotes.</title>
        <authorList>
            <person name="St John J.A."/>
            <person name="Braun E.L."/>
            <person name="Isberg S.R."/>
            <person name="Miles L.G."/>
            <person name="Chong A.Y."/>
            <person name="Gongora J."/>
            <person name="Dalzell P."/>
            <person name="Moran C."/>
            <person name="Bed'hom B."/>
            <person name="Abzhanov A."/>
            <person name="Burgess S.C."/>
            <person name="Cooksey A.M."/>
            <person name="Castoe T.A."/>
            <person name="Crawford N.G."/>
            <person name="Densmore L.D."/>
            <person name="Drew J.C."/>
            <person name="Edwards S.V."/>
            <person name="Faircloth B.C."/>
            <person name="Fujita M.K."/>
            <person name="Greenwold M.J."/>
            <person name="Hoffmann F.G."/>
            <person name="Howard J.M."/>
            <person name="Iguchi T."/>
            <person name="Janes D.E."/>
            <person name="Khan S.Y."/>
            <person name="Kohno S."/>
            <person name="de Koning A.J."/>
            <person name="Lance S.L."/>
            <person name="McCarthy F.M."/>
            <person name="McCormack J.E."/>
            <person name="Merchant M.E."/>
            <person name="Peterson D.G."/>
            <person name="Pollock D.D."/>
            <person name="Pourmand N."/>
            <person name="Raney B.J."/>
            <person name="Roessler K.A."/>
            <person name="Sanford J.R."/>
            <person name="Sawyer R.H."/>
            <person name="Schmidt C.J."/>
            <person name="Triplett E.W."/>
            <person name="Tuberville T.D."/>
            <person name="Venegas-Anaya M."/>
            <person name="Howard J.T."/>
            <person name="Jarvis E.D."/>
            <person name="Guillette L.J.Jr."/>
            <person name="Glenn T.C."/>
            <person name="Green R.E."/>
            <person name="Ray D.A."/>
        </authorList>
    </citation>
    <scope>NUCLEOTIDE SEQUENCE [LARGE SCALE GENOMIC DNA]</scope>
    <source>
        <strain evidence="2">KSC_2009_1</strain>
    </source>
</reference>
<gene>
    <name evidence="2" type="primary">SPRYD4</name>
    <name evidence="2" type="ORF">Y1Q_0012724</name>
</gene>
<dbReference type="PANTHER" id="PTHR24099:SF16">
    <property type="entry name" value="E3 UBIQUITIN-PROTEIN LIGASE MIDLINE-1-LIKE ISOFORM X1"/>
    <property type="match status" value="1"/>
</dbReference>
<feature type="domain" description="B30.2/SPRY" evidence="1">
    <location>
        <begin position="10"/>
        <end position="206"/>
    </location>
</feature>
<dbReference type="Pfam" id="PF13765">
    <property type="entry name" value="PRY"/>
    <property type="match status" value="1"/>
</dbReference>
<protein>
    <submittedName>
        <fullName evidence="2">SPRY domain-containing protein 4</fullName>
    </submittedName>
</protein>
<dbReference type="KEGG" id="amj:102568244"/>
<dbReference type="Proteomes" id="UP000050525">
    <property type="component" value="Unassembled WGS sequence"/>
</dbReference>
<dbReference type="InterPro" id="IPR003877">
    <property type="entry name" value="SPRY_dom"/>
</dbReference>
<keyword evidence="3" id="KW-1185">Reference proteome</keyword>
<dbReference type="OrthoDB" id="9863247at2759"/>
<name>A0A151MZD6_ALLMI</name>
<dbReference type="InterPro" id="IPR001870">
    <property type="entry name" value="B30.2/SPRY"/>
</dbReference>
<accession>A0A151MZD6</accession>
<dbReference type="SUPFAM" id="SSF49899">
    <property type="entry name" value="Concanavalin A-like lectins/glucanases"/>
    <property type="match status" value="1"/>
</dbReference>
<sequence>MAAPMLRGLAWRGRALRGWVGGAPRRDITFKLDERTAHSTLDLFKQDTGVVYRVLGIDPTKVPRNPERFRDWAVVLGDTAVGAGRHYWEVTVKRSQQFRLGVANVDVSRDGCIGTDEQSWVFAFAQRRWQAFVGGEAMPLPSVGQPERVGLLLDYDAGRLSLVDAGWRRCLHTLSADFRSPVVPAFALWDGELLTHSGLNVPEDLTGD</sequence>
<dbReference type="InterPro" id="IPR050617">
    <property type="entry name" value="E3_ligase_FN3/SPRY"/>
</dbReference>
<evidence type="ECO:0000259" key="1">
    <source>
        <dbReference type="PROSITE" id="PS50188"/>
    </source>
</evidence>
<evidence type="ECO:0000313" key="2">
    <source>
        <dbReference type="EMBL" id="KYO29882.1"/>
    </source>
</evidence>
<evidence type="ECO:0000313" key="3">
    <source>
        <dbReference type="Proteomes" id="UP000050525"/>
    </source>
</evidence>
<organism evidence="2 3">
    <name type="scientific">Alligator mississippiensis</name>
    <name type="common">American alligator</name>
    <dbReference type="NCBI Taxonomy" id="8496"/>
    <lineage>
        <taxon>Eukaryota</taxon>
        <taxon>Metazoa</taxon>
        <taxon>Chordata</taxon>
        <taxon>Craniata</taxon>
        <taxon>Vertebrata</taxon>
        <taxon>Euteleostomi</taxon>
        <taxon>Archelosauria</taxon>
        <taxon>Archosauria</taxon>
        <taxon>Crocodylia</taxon>
        <taxon>Alligatoridae</taxon>
        <taxon>Alligatorinae</taxon>
        <taxon>Alligator</taxon>
    </lineage>
</organism>
<comment type="caution">
    <text evidence="2">The sequence shown here is derived from an EMBL/GenBank/DDBJ whole genome shotgun (WGS) entry which is preliminary data.</text>
</comment>
<dbReference type="CDD" id="cd12903">
    <property type="entry name" value="SPRY_PRY_SPRYD4"/>
    <property type="match status" value="1"/>
</dbReference>
<dbReference type="SMART" id="SM00449">
    <property type="entry name" value="SPRY"/>
    <property type="match status" value="1"/>
</dbReference>
<dbReference type="Pfam" id="PF00622">
    <property type="entry name" value="SPRY"/>
    <property type="match status" value="1"/>
</dbReference>
<dbReference type="PRINTS" id="PR01407">
    <property type="entry name" value="BUTYPHLNCDUF"/>
</dbReference>
<dbReference type="EMBL" id="AKHW03004475">
    <property type="protein sequence ID" value="KYO29882.1"/>
    <property type="molecule type" value="Genomic_DNA"/>
</dbReference>
<proteinExistence type="predicted"/>
<dbReference type="STRING" id="8496.A0A151MZD6"/>
<dbReference type="PANTHER" id="PTHR24099">
    <property type="entry name" value="E3 UBIQUITIN-PROTEIN LIGASE TRIM36-RELATED"/>
    <property type="match status" value="1"/>
</dbReference>
<dbReference type="InterPro" id="IPR013320">
    <property type="entry name" value="ConA-like_dom_sf"/>
</dbReference>
<dbReference type="Gene3D" id="2.60.120.920">
    <property type="match status" value="1"/>
</dbReference>